<dbReference type="RefSeq" id="WP_183999849.1">
    <property type="nucleotide sequence ID" value="NZ_JACIEH010000003.1"/>
</dbReference>
<keyword evidence="2" id="KW-0808">Transferase</keyword>
<dbReference type="Gene3D" id="3.40.50.150">
    <property type="entry name" value="Vaccinia Virus protein VP39"/>
    <property type="match status" value="1"/>
</dbReference>
<dbReference type="InterPro" id="IPR029063">
    <property type="entry name" value="SAM-dependent_MTases_sf"/>
</dbReference>
<name>A0A7W6JW03_9SPHN</name>
<evidence type="ECO:0000313" key="2">
    <source>
        <dbReference type="EMBL" id="MBB4100571.1"/>
    </source>
</evidence>
<comment type="caution">
    <text evidence="2">The sequence shown here is derived from an EMBL/GenBank/DDBJ whole genome shotgun (WGS) entry which is preliminary data.</text>
</comment>
<evidence type="ECO:0000313" key="3">
    <source>
        <dbReference type="Proteomes" id="UP000557392"/>
    </source>
</evidence>
<dbReference type="Proteomes" id="UP000557392">
    <property type="component" value="Unassembled WGS sequence"/>
</dbReference>
<feature type="domain" description="Methyltransferase" evidence="1">
    <location>
        <begin position="48"/>
        <end position="169"/>
    </location>
</feature>
<keyword evidence="2" id="KW-0489">Methyltransferase</keyword>
<dbReference type="SUPFAM" id="SSF53335">
    <property type="entry name" value="S-adenosyl-L-methionine-dependent methyltransferases"/>
    <property type="match status" value="1"/>
</dbReference>
<protein>
    <submittedName>
        <fullName evidence="2">S-adenosylmethionine-diacylgycerolhomoserine-N-methyltransferase</fullName>
    </submittedName>
</protein>
<keyword evidence="3" id="KW-1185">Reference proteome</keyword>
<dbReference type="EMBL" id="JACIEH010000003">
    <property type="protein sequence ID" value="MBB4100571.1"/>
    <property type="molecule type" value="Genomic_DNA"/>
</dbReference>
<dbReference type="InterPro" id="IPR025714">
    <property type="entry name" value="Methyltranfer_dom"/>
</dbReference>
<dbReference type="AlphaFoldDB" id="A0A7W6JW03"/>
<proteinExistence type="predicted"/>
<sequence length="220" mass="24339">MSAATGGADQKGLMDATYALHRHFYDFTRKFYLLGRDALIRGLNPPRGGTVLEVGCGTARNLIVAAKRFPEARFYGFDISEAMLETARASVEKNGLSGKITLAQGDAGAFDVNALFGVDKLDRVFMSYTLSMIPPWVEAIELGAKALAQGGSLHIVDFGQYERLPGFAKRLHFKSLNDFHVYPRDTLPAVLKRIAEEEGLRLDFRSTLRGYVWSATLTRD</sequence>
<reference evidence="2 3" key="1">
    <citation type="submission" date="2020-08" db="EMBL/GenBank/DDBJ databases">
        <title>Genomic Encyclopedia of Type Strains, Phase IV (KMG-IV): sequencing the most valuable type-strain genomes for metagenomic binning, comparative biology and taxonomic classification.</title>
        <authorList>
            <person name="Goeker M."/>
        </authorList>
    </citation>
    <scope>NUCLEOTIDE SEQUENCE [LARGE SCALE GENOMIC DNA]</scope>
    <source>
        <strain evidence="2 3">DSM 101806</strain>
    </source>
</reference>
<dbReference type="CDD" id="cd02440">
    <property type="entry name" value="AdoMet_MTases"/>
    <property type="match status" value="1"/>
</dbReference>
<dbReference type="GO" id="GO:0032259">
    <property type="term" value="P:methylation"/>
    <property type="evidence" value="ECO:0007669"/>
    <property type="project" value="UniProtKB-KW"/>
</dbReference>
<dbReference type="GO" id="GO:0008168">
    <property type="term" value="F:methyltransferase activity"/>
    <property type="evidence" value="ECO:0007669"/>
    <property type="project" value="UniProtKB-KW"/>
</dbReference>
<evidence type="ECO:0000259" key="1">
    <source>
        <dbReference type="Pfam" id="PF13847"/>
    </source>
</evidence>
<gene>
    <name evidence="2" type="ORF">GGR46_004143</name>
</gene>
<organism evidence="2 3">
    <name type="scientific">Sphingomonas kyeonggiensis</name>
    <dbReference type="NCBI Taxonomy" id="1268553"/>
    <lineage>
        <taxon>Bacteria</taxon>
        <taxon>Pseudomonadati</taxon>
        <taxon>Pseudomonadota</taxon>
        <taxon>Alphaproteobacteria</taxon>
        <taxon>Sphingomonadales</taxon>
        <taxon>Sphingomonadaceae</taxon>
        <taxon>Sphingomonas</taxon>
    </lineage>
</organism>
<dbReference type="Pfam" id="PF13847">
    <property type="entry name" value="Methyltransf_31"/>
    <property type="match status" value="1"/>
</dbReference>
<accession>A0A7W6JW03</accession>
<dbReference type="PANTHER" id="PTHR43861">
    <property type="entry name" value="TRANS-ACONITATE 2-METHYLTRANSFERASE-RELATED"/>
    <property type="match status" value="1"/>
</dbReference>